<evidence type="ECO:0000313" key="2">
    <source>
        <dbReference type="Proteomes" id="UP001066276"/>
    </source>
</evidence>
<organism evidence="1 2">
    <name type="scientific">Pleurodeles waltl</name>
    <name type="common">Iberian ribbed newt</name>
    <dbReference type="NCBI Taxonomy" id="8319"/>
    <lineage>
        <taxon>Eukaryota</taxon>
        <taxon>Metazoa</taxon>
        <taxon>Chordata</taxon>
        <taxon>Craniata</taxon>
        <taxon>Vertebrata</taxon>
        <taxon>Euteleostomi</taxon>
        <taxon>Amphibia</taxon>
        <taxon>Batrachia</taxon>
        <taxon>Caudata</taxon>
        <taxon>Salamandroidea</taxon>
        <taxon>Salamandridae</taxon>
        <taxon>Pleurodelinae</taxon>
        <taxon>Pleurodeles</taxon>
    </lineage>
</organism>
<evidence type="ECO:0008006" key="3">
    <source>
        <dbReference type="Google" id="ProtNLM"/>
    </source>
</evidence>
<reference evidence="1" key="1">
    <citation type="journal article" date="2022" name="bioRxiv">
        <title>Sequencing and chromosome-scale assembly of the giantPleurodeles waltlgenome.</title>
        <authorList>
            <person name="Brown T."/>
            <person name="Elewa A."/>
            <person name="Iarovenko S."/>
            <person name="Subramanian E."/>
            <person name="Araus A.J."/>
            <person name="Petzold A."/>
            <person name="Susuki M."/>
            <person name="Suzuki K.-i.T."/>
            <person name="Hayashi T."/>
            <person name="Toyoda A."/>
            <person name="Oliveira C."/>
            <person name="Osipova E."/>
            <person name="Leigh N.D."/>
            <person name="Simon A."/>
            <person name="Yun M.H."/>
        </authorList>
    </citation>
    <scope>NUCLEOTIDE SEQUENCE</scope>
    <source>
        <strain evidence="1">20211129_DDA</strain>
        <tissue evidence="1">Liver</tissue>
    </source>
</reference>
<comment type="caution">
    <text evidence="1">The sequence shown here is derived from an EMBL/GenBank/DDBJ whole genome shotgun (WGS) entry which is preliminary data.</text>
</comment>
<dbReference type="EMBL" id="JANPWB010000014">
    <property type="protein sequence ID" value="KAJ1099258.1"/>
    <property type="molecule type" value="Genomic_DNA"/>
</dbReference>
<keyword evidence="2" id="KW-1185">Reference proteome</keyword>
<sequence length="90" mass="9970">MPLEFSIAHCILGVLLKPRGATKMSYRLALFGLVLTMHCVTIRGCSPMHRRHGNGFWSAGIERSRREEVAGSMHRHICGAGLRHMGGDVE</sequence>
<accession>A0AAV7MBH4</accession>
<evidence type="ECO:0000313" key="1">
    <source>
        <dbReference type="EMBL" id="KAJ1099258.1"/>
    </source>
</evidence>
<gene>
    <name evidence="1" type="ORF">NDU88_004361</name>
</gene>
<name>A0AAV7MBH4_PLEWA</name>
<dbReference type="AlphaFoldDB" id="A0AAV7MBH4"/>
<dbReference type="Proteomes" id="UP001066276">
    <property type="component" value="Chromosome 10"/>
</dbReference>
<protein>
    <recommendedName>
        <fullName evidence="3">Secreted protein</fullName>
    </recommendedName>
</protein>
<proteinExistence type="predicted"/>